<reference evidence="4 7" key="1">
    <citation type="submission" date="2018-02" db="EMBL/GenBank/DDBJ databases">
        <title>Deep subsurface shale carbon reservoir microbial communities from Ohio and West Virginia, USA.</title>
        <authorList>
            <person name="Wrighton K."/>
        </authorList>
    </citation>
    <scope>NUCLEOTIDE SEQUENCE [LARGE SCALE GENOMIC DNA]</scope>
    <source>
        <strain evidence="4 7">UTICA-S1B6</strain>
    </source>
</reference>
<dbReference type="InterPro" id="IPR000644">
    <property type="entry name" value="CBS_dom"/>
</dbReference>
<dbReference type="PROSITE" id="PS51371">
    <property type="entry name" value="CBS"/>
    <property type="match status" value="2"/>
</dbReference>
<dbReference type="RefSeq" id="WP_104415825.1">
    <property type="nucleotide sequence ID" value="NZ_PTIU01000008.1"/>
</dbReference>
<evidence type="ECO:0000259" key="3">
    <source>
        <dbReference type="PROSITE" id="PS51371"/>
    </source>
</evidence>
<protein>
    <submittedName>
        <fullName evidence="5">CBS domain-containing protein</fullName>
    </submittedName>
</protein>
<dbReference type="AlphaFoldDB" id="A0A2S6G726"/>
<name>A0A2S6G726_9GAMM</name>
<evidence type="ECO:0000313" key="4">
    <source>
        <dbReference type="EMBL" id="PPK51925.1"/>
    </source>
</evidence>
<organism evidence="5 6">
    <name type="scientific">Marinobacter persicus</name>
    <dbReference type="NCBI Taxonomy" id="930118"/>
    <lineage>
        <taxon>Bacteria</taxon>
        <taxon>Pseudomonadati</taxon>
        <taxon>Pseudomonadota</taxon>
        <taxon>Gammaproteobacteria</taxon>
        <taxon>Pseudomonadales</taxon>
        <taxon>Marinobacteraceae</taxon>
        <taxon>Marinobacter</taxon>
    </lineage>
</organism>
<dbReference type="Proteomes" id="UP000239446">
    <property type="component" value="Unassembled WGS sequence"/>
</dbReference>
<gene>
    <name evidence="5" type="ORF">B0H24_100821</name>
    <name evidence="4" type="ORF">BY455_10821</name>
</gene>
<dbReference type="Pfam" id="PF00571">
    <property type="entry name" value="CBS"/>
    <property type="match status" value="2"/>
</dbReference>
<dbReference type="OrthoDB" id="9794094at2"/>
<feature type="domain" description="CBS" evidence="3">
    <location>
        <begin position="74"/>
        <end position="131"/>
    </location>
</feature>
<dbReference type="Proteomes" id="UP000239648">
    <property type="component" value="Unassembled WGS sequence"/>
</dbReference>
<proteinExistence type="predicted"/>
<dbReference type="SUPFAM" id="SSF54631">
    <property type="entry name" value="CBS-domain pair"/>
    <property type="match status" value="1"/>
</dbReference>
<dbReference type="InterPro" id="IPR046342">
    <property type="entry name" value="CBS_dom_sf"/>
</dbReference>
<evidence type="ECO:0000313" key="7">
    <source>
        <dbReference type="Proteomes" id="UP000239648"/>
    </source>
</evidence>
<keyword evidence="7" id="KW-1185">Reference proteome</keyword>
<comment type="caution">
    <text evidence="5">The sequence shown here is derived from an EMBL/GenBank/DDBJ whole genome shotgun (WGS) entry which is preliminary data.</text>
</comment>
<accession>A0A2S6G726</accession>
<evidence type="ECO:0000313" key="6">
    <source>
        <dbReference type="Proteomes" id="UP000239446"/>
    </source>
</evidence>
<dbReference type="Gene3D" id="3.10.580.10">
    <property type="entry name" value="CBS-domain"/>
    <property type="match status" value="1"/>
</dbReference>
<dbReference type="EMBL" id="PTIU01000008">
    <property type="protein sequence ID" value="PPK54961.1"/>
    <property type="molecule type" value="Genomic_DNA"/>
</dbReference>
<keyword evidence="1 2" id="KW-0129">CBS domain</keyword>
<dbReference type="PANTHER" id="PTHR43080">
    <property type="entry name" value="CBS DOMAIN-CONTAINING PROTEIN CBSX3, MITOCHONDRIAL"/>
    <property type="match status" value="1"/>
</dbReference>
<sequence length="158" mass="17634">MSVAEIMHKNATCCDQDSTLDDLARTMWENDLGIVPIIDERKQLKGVVTDRDIAMAATLQHKPLWEMKASDLIANKQCHVCHPEDDIHDVLKMMSQSQVRRVPVLNGQGEVMGMIGMHDIVEHTTNSGKARSENQYAASELIEALRQVSRPNLPSASM</sequence>
<evidence type="ECO:0000256" key="1">
    <source>
        <dbReference type="ARBA" id="ARBA00023122"/>
    </source>
</evidence>
<feature type="domain" description="CBS" evidence="3">
    <location>
        <begin position="7"/>
        <end position="64"/>
    </location>
</feature>
<reference evidence="5 6" key="2">
    <citation type="submission" date="2018-02" db="EMBL/GenBank/DDBJ databases">
        <title>Subsurface microbial communities from deep shales in Ohio and West Virginia, USA.</title>
        <authorList>
            <person name="Wrighton K."/>
        </authorList>
    </citation>
    <scope>NUCLEOTIDE SEQUENCE [LARGE SCALE GENOMIC DNA]</scope>
    <source>
        <strain evidence="5 6">UTICA-S1B9</strain>
    </source>
</reference>
<dbReference type="PANTHER" id="PTHR43080:SF2">
    <property type="entry name" value="CBS DOMAIN-CONTAINING PROTEIN"/>
    <property type="match status" value="1"/>
</dbReference>
<evidence type="ECO:0000313" key="5">
    <source>
        <dbReference type="EMBL" id="PPK54961.1"/>
    </source>
</evidence>
<dbReference type="InterPro" id="IPR051257">
    <property type="entry name" value="Diverse_CBS-Domain"/>
</dbReference>
<dbReference type="EMBL" id="PTIT01000008">
    <property type="protein sequence ID" value="PPK51925.1"/>
    <property type="molecule type" value="Genomic_DNA"/>
</dbReference>
<dbReference type="SMART" id="SM00116">
    <property type="entry name" value="CBS"/>
    <property type="match status" value="2"/>
</dbReference>
<evidence type="ECO:0000256" key="2">
    <source>
        <dbReference type="PROSITE-ProRule" id="PRU00703"/>
    </source>
</evidence>